<name>F9XNR2_ZYMTI</name>
<dbReference type="AlphaFoldDB" id="F9XNR2"/>
<dbReference type="VEuPathDB" id="FungiDB:ZTRI_12.214"/>
<evidence type="ECO:0008006" key="4">
    <source>
        <dbReference type="Google" id="ProtNLM"/>
    </source>
</evidence>
<feature type="compositionally biased region" description="Low complexity" evidence="1">
    <location>
        <begin position="186"/>
        <end position="195"/>
    </location>
</feature>
<feature type="compositionally biased region" description="Polar residues" evidence="1">
    <location>
        <begin position="202"/>
        <end position="215"/>
    </location>
</feature>
<feature type="compositionally biased region" description="Basic residues" evidence="1">
    <location>
        <begin position="172"/>
        <end position="185"/>
    </location>
</feature>
<evidence type="ECO:0000256" key="1">
    <source>
        <dbReference type="SAM" id="MobiDB-lite"/>
    </source>
</evidence>
<dbReference type="OMA" id="KIPRLHD"/>
<dbReference type="eggNOG" id="ENOG502SJFJ">
    <property type="taxonomic scope" value="Eukaryota"/>
</dbReference>
<dbReference type="GeneID" id="13401925"/>
<keyword evidence="3" id="KW-1185">Reference proteome</keyword>
<evidence type="ECO:0000313" key="3">
    <source>
        <dbReference type="Proteomes" id="UP000008062"/>
    </source>
</evidence>
<gene>
    <name evidence="2" type="ORF">MYCGRDRAFT_111479</name>
</gene>
<organism evidence="2 3">
    <name type="scientific">Zymoseptoria tritici (strain CBS 115943 / IPO323)</name>
    <name type="common">Speckled leaf blotch fungus</name>
    <name type="synonym">Septoria tritici</name>
    <dbReference type="NCBI Taxonomy" id="336722"/>
    <lineage>
        <taxon>Eukaryota</taxon>
        <taxon>Fungi</taxon>
        <taxon>Dikarya</taxon>
        <taxon>Ascomycota</taxon>
        <taxon>Pezizomycotina</taxon>
        <taxon>Dothideomycetes</taxon>
        <taxon>Dothideomycetidae</taxon>
        <taxon>Mycosphaerellales</taxon>
        <taxon>Mycosphaerellaceae</taxon>
        <taxon>Zymoseptoria</taxon>
    </lineage>
</organism>
<proteinExistence type="predicted"/>
<feature type="compositionally biased region" description="Low complexity" evidence="1">
    <location>
        <begin position="14"/>
        <end position="28"/>
    </location>
</feature>
<reference evidence="2 3" key="1">
    <citation type="journal article" date="2011" name="PLoS Genet.">
        <title>Finished genome of the fungal wheat pathogen Mycosphaerella graminicola reveals dispensome structure, chromosome plasticity, and stealth pathogenesis.</title>
        <authorList>
            <person name="Goodwin S.B."/>
            <person name="Ben M'barek S."/>
            <person name="Dhillon B."/>
            <person name="Wittenberg A.H.J."/>
            <person name="Crane C.F."/>
            <person name="Hane J.K."/>
            <person name="Foster A.J."/>
            <person name="Van der Lee T.A.J."/>
            <person name="Grimwood J."/>
            <person name="Aerts A."/>
            <person name="Antoniw J."/>
            <person name="Bailey A."/>
            <person name="Bluhm B."/>
            <person name="Bowler J."/>
            <person name="Bristow J."/>
            <person name="van der Burgt A."/>
            <person name="Canto-Canche B."/>
            <person name="Churchill A.C.L."/>
            <person name="Conde-Ferraez L."/>
            <person name="Cools H.J."/>
            <person name="Coutinho P.M."/>
            <person name="Csukai M."/>
            <person name="Dehal P."/>
            <person name="De Wit P."/>
            <person name="Donzelli B."/>
            <person name="van de Geest H.C."/>
            <person name="van Ham R.C.H.J."/>
            <person name="Hammond-Kosack K.E."/>
            <person name="Henrissat B."/>
            <person name="Kilian A."/>
            <person name="Kobayashi A.K."/>
            <person name="Koopmann E."/>
            <person name="Kourmpetis Y."/>
            <person name="Kuzniar A."/>
            <person name="Lindquist E."/>
            <person name="Lombard V."/>
            <person name="Maliepaard C."/>
            <person name="Martins N."/>
            <person name="Mehrabi R."/>
            <person name="Nap J.P.H."/>
            <person name="Ponomarenko A."/>
            <person name="Rudd J.J."/>
            <person name="Salamov A."/>
            <person name="Schmutz J."/>
            <person name="Schouten H.J."/>
            <person name="Shapiro H."/>
            <person name="Stergiopoulos I."/>
            <person name="Torriani S.F.F."/>
            <person name="Tu H."/>
            <person name="de Vries R.P."/>
            <person name="Waalwijk C."/>
            <person name="Ware S.B."/>
            <person name="Wiebenga A."/>
            <person name="Zwiers L.-H."/>
            <person name="Oliver R.P."/>
            <person name="Grigoriev I.V."/>
            <person name="Kema G.H.J."/>
        </authorList>
    </citation>
    <scope>NUCLEOTIDE SEQUENCE [LARGE SCALE GENOMIC DNA]</scope>
    <source>
        <strain evidence="3">CBS 115943 / IPO323</strain>
    </source>
</reference>
<protein>
    <recommendedName>
        <fullName evidence="4">Only prolin and serin are matching in the corresponding protein</fullName>
    </recommendedName>
</protein>
<dbReference type="OrthoDB" id="3882058at2759"/>
<dbReference type="RefSeq" id="XP_003848147.1">
    <property type="nucleotide sequence ID" value="XM_003848099.1"/>
</dbReference>
<sequence length="529" mass="58542">MDKMRPLSMSKINTSTSTTDMSPSMGSPYFVQSHSRDSSAGSSNASPITPTFSVRGHGRFPSSSSSLVTSPASPLPPAPKATLHDLVEDPAERDECFEFMSHDAREEMCICDTPFCHHRQVASSEPTTAAPPSPEWTPGDDYFADHEFPRQSFIKRQRSEEDESGDSFSTRFSRHLPSIRKRFSRRTPSTSSSIPHLRSAPHSRSASMRMPSTQSLGEREGRGLGLLLDGRSKPRSLSPPHARSTPQNMPRPRDSGITETEEEHFDAQELASTPLLPPMLADYFNKNSSTMQSPLQSPTTAAPSVAQSMANSPVSTPVISGYLTPPLSTRGSFASLGRLRSNSGLQASSEIPSLTIAEEETDPWAIKLGHANFRIHPEPYLPDVFDAQTCRRLRDDWETARMEYMRLAAQTSEHYGVTSQIYKLTEQKWAEIDATWRANHEMANAEAQANGDSPIFQPLAETEALSKMPSLRDPQQPSKFPLVEPETIVGPMVRYAKIQHSQPTTAKRPSFLRIFTDPASMLTNIAARR</sequence>
<evidence type="ECO:0000313" key="2">
    <source>
        <dbReference type="EMBL" id="EGP83123.1"/>
    </source>
</evidence>
<dbReference type="Proteomes" id="UP000008062">
    <property type="component" value="Chromosome 12"/>
</dbReference>
<dbReference type="KEGG" id="ztr:MYCGRDRAFT_111479"/>
<dbReference type="InParanoid" id="F9XNR2"/>
<feature type="compositionally biased region" description="Low complexity" evidence="1">
    <location>
        <begin position="61"/>
        <end position="72"/>
    </location>
</feature>
<dbReference type="HOGENOM" id="CLU_020684_1_0_1"/>
<feature type="region of interest" description="Disordered" evidence="1">
    <location>
        <begin position="1"/>
        <end position="77"/>
    </location>
</feature>
<dbReference type="EMBL" id="CM001207">
    <property type="protein sequence ID" value="EGP83123.1"/>
    <property type="molecule type" value="Genomic_DNA"/>
</dbReference>
<accession>F9XNR2</accession>
<feature type="region of interest" description="Disordered" evidence="1">
    <location>
        <begin position="154"/>
        <end position="312"/>
    </location>
</feature>
<feature type="compositionally biased region" description="Polar residues" evidence="1">
    <location>
        <begin position="285"/>
        <end position="312"/>
    </location>
</feature>